<evidence type="ECO:0000256" key="4">
    <source>
        <dbReference type="ARBA" id="ARBA00022617"/>
    </source>
</evidence>
<gene>
    <name evidence="11" type="ORF">BS50DRAFT_607429</name>
</gene>
<evidence type="ECO:0000256" key="1">
    <source>
        <dbReference type="ARBA" id="ARBA00001971"/>
    </source>
</evidence>
<evidence type="ECO:0000256" key="8">
    <source>
        <dbReference type="ARBA" id="ARBA00023033"/>
    </source>
</evidence>
<feature type="binding site" description="axial binding residue" evidence="9">
    <location>
        <position position="373"/>
    </location>
    <ligand>
        <name>heme</name>
        <dbReference type="ChEBI" id="CHEBI:30413"/>
    </ligand>
    <ligandPart>
        <name>Fe</name>
        <dbReference type="ChEBI" id="CHEBI:18248"/>
    </ligandPart>
</feature>
<dbReference type="InterPro" id="IPR001128">
    <property type="entry name" value="Cyt_P450"/>
</dbReference>
<dbReference type="GO" id="GO:0016705">
    <property type="term" value="F:oxidoreductase activity, acting on paired donors, with incorporation or reduction of molecular oxygen"/>
    <property type="evidence" value="ECO:0007669"/>
    <property type="project" value="InterPro"/>
</dbReference>
<keyword evidence="7 9" id="KW-0408">Iron</keyword>
<dbReference type="InterPro" id="IPR002403">
    <property type="entry name" value="Cyt_P450_E_grp-IV"/>
</dbReference>
<dbReference type="GO" id="GO:0004497">
    <property type="term" value="F:monooxygenase activity"/>
    <property type="evidence" value="ECO:0007669"/>
    <property type="project" value="UniProtKB-KW"/>
</dbReference>
<evidence type="ECO:0000256" key="10">
    <source>
        <dbReference type="RuleBase" id="RU000461"/>
    </source>
</evidence>
<dbReference type="InterPro" id="IPR017972">
    <property type="entry name" value="Cyt_P450_CS"/>
</dbReference>
<dbReference type="GO" id="GO:0020037">
    <property type="term" value="F:heme binding"/>
    <property type="evidence" value="ECO:0007669"/>
    <property type="project" value="InterPro"/>
</dbReference>
<dbReference type="EMBL" id="KZ678130">
    <property type="protein sequence ID" value="PSN71885.1"/>
    <property type="molecule type" value="Genomic_DNA"/>
</dbReference>
<keyword evidence="6 10" id="KW-0560">Oxidoreductase</keyword>
<dbReference type="Gene3D" id="1.10.630.10">
    <property type="entry name" value="Cytochrome P450"/>
    <property type="match status" value="1"/>
</dbReference>
<sequence>MKSAIAVISPTGPTIFLPNSFASEIRNMKELNFGRSINALARYARYGGLSPVLAIDYHGVIQEVARLDLTRSLDSITEDMNAEAGAALLEMLGHIPDWNAIQLKPFLHRLIARISSRVFIGPELSNNAEWLEIALSYVTQGGMATRKLRGLHPLLRPFAQWWFPELRACRQQVAKARKIINPLVQDRLRRKADGQITEKTADMLSWLDDKAKAKGVKIDFAEFQLLLVVVAVHTTTETISMFMADLIENKEAISRLREEMFSTFSTDGWKKTSLTSMTLLDSAMKESQRMNPITDLTMQRIALTNITLSDGTIIPKGYRLAVEHRLQDPTLYPNVDKFEPDRFLKLRDTDRSKWNFVTGSPEHLGFGYGKHTCPGRFFASNEMKIVVIHMLLKYDWKFTEEGRLPNIRSGTDRFFDPRQKVMVKSRQEEVNLGSL</sequence>
<evidence type="ECO:0000313" key="12">
    <source>
        <dbReference type="Proteomes" id="UP000240883"/>
    </source>
</evidence>
<keyword evidence="5 9" id="KW-0479">Metal-binding</keyword>
<dbReference type="PANTHER" id="PTHR46206:SF2">
    <property type="entry name" value="CYTOCHROME P450 MONOOXYGENASE AUSG-RELATED"/>
    <property type="match status" value="1"/>
</dbReference>
<dbReference type="OrthoDB" id="1844152at2759"/>
<evidence type="ECO:0000313" key="11">
    <source>
        <dbReference type="EMBL" id="PSN71885.1"/>
    </source>
</evidence>
<dbReference type="STRING" id="1448308.A0A2T2P2I2"/>
<dbReference type="PANTHER" id="PTHR46206">
    <property type="entry name" value="CYTOCHROME P450"/>
    <property type="match status" value="1"/>
</dbReference>
<evidence type="ECO:0000256" key="5">
    <source>
        <dbReference type="ARBA" id="ARBA00022723"/>
    </source>
</evidence>
<name>A0A2T2P2I2_CORCC</name>
<protein>
    <submittedName>
        <fullName evidence="11">Cytochrome P450</fullName>
    </submittedName>
</protein>
<organism evidence="11 12">
    <name type="scientific">Corynespora cassiicola Philippines</name>
    <dbReference type="NCBI Taxonomy" id="1448308"/>
    <lineage>
        <taxon>Eukaryota</taxon>
        <taxon>Fungi</taxon>
        <taxon>Dikarya</taxon>
        <taxon>Ascomycota</taxon>
        <taxon>Pezizomycotina</taxon>
        <taxon>Dothideomycetes</taxon>
        <taxon>Pleosporomycetidae</taxon>
        <taxon>Pleosporales</taxon>
        <taxon>Corynesporascaceae</taxon>
        <taxon>Corynespora</taxon>
    </lineage>
</organism>
<dbReference type="Pfam" id="PF00067">
    <property type="entry name" value="p450"/>
    <property type="match status" value="1"/>
</dbReference>
<evidence type="ECO:0000256" key="6">
    <source>
        <dbReference type="ARBA" id="ARBA00023002"/>
    </source>
</evidence>
<keyword evidence="8 10" id="KW-0503">Monooxygenase</keyword>
<keyword evidence="4 9" id="KW-0349">Heme</keyword>
<dbReference type="CDD" id="cd11041">
    <property type="entry name" value="CYP503A1-like"/>
    <property type="match status" value="1"/>
</dbReference>
<comment type="similarity">
    <text evidence="3 10">Belongs to the cytochrome P450 family.</text>
</comment>
<dbReference type="PROSITE" id="PS00086">
    <property type="entry name" value="CYTOCHROME_P450"/>
    <property type="match status" value="1"/>
</dbReference>
<evidence type="ECO:0000256" key="7">
    <source>
        <dbReference type="ARBA" id="ARBA00023004"/>
    </source>
</evidence>
<proteinExistence type="inferred from homology"/>
<dbReference type="SUPFAM" id="SSF48264">
    <property type="entry name" value="Cytochrome P450"/>
    <property type="match status" value="1"/>
</dbReference>
<dbReference type="InterPro" id="IPR036396">
    <property type="entry name" value="Cyt_P450_sf"/>
</dbReference>
<accession>A0A2T2P2I2</accession>
<evidence type="ECO:0000256" key="2">
    <source>
        <dbReference type="ARBA" id="ARBA00004685"/>
    </source>
</evidence>
<dbReference type="PRINTS" id="PR00465">
    <property type="entry name" value="EP450IV"/>
</dbReference>
<evidence type="ECO:0000256" key="3">
    <source>
        <dbReference type="ARBA" id="ARBA00010617"/>
    </source>
</evidence>
<comment type="cofactor">
    <cofactor evidence="1 9">
        <name>heme</name>
        <dbReference type="ChEBI" id="CHEBI:30413"/>
    </cofactor>
</comment>
<dbReference type="Proteomes" id="UP000240883">
    <property type="component" value="Unassembled WGS sequence"/>
</dbReference>
<reference evidence="11 12" key="1">
    <citation type="journal article" date="2018" name="Front. Microbiol.">
        <title>Genome-Wide Analysis of Corynespora cassiicola Leaf Fall Disease Putative Effectors.</title>
        <authorList>
            <person name="Lopez D."/>
            <person name="Ribeiro S."/>
            <person name="Label P."/>
            <person name="Fumanal B."/>
            <person name="Venisse J.S."/>
            <person name="Kohler A."/>
            <person name="de Oliveira R.R."/>
            <person name="Labutti K."/>
            <person name="Lipzen A."/>
            <person name="Lail K."/>
            <person name="Bauer D."/>
            <person name="Ohm R.A."/>
            <person name="Barry K.W."/>
            <person name="Spatafora J."/>
            <person name="Grigoriev I.V."/>
            <person name="Martin F.M."/>
            <person name="Pujade-Renaud V."/>
        </authorList>
    </citation>
    <scope>NUCLEOTIDE SEQUENCE [LARGE SCALE GENOMIC DNA]</scope>
    <source>
        <strain evidence="11 12">Philippines</strain>
    </source>
</reference>
<comment type="pathway">
    <text evidence="2">Mycotoxin biosynthesis.</text>
</comment>
<keyword evidence="12" id="KW-1185">Reference proteome</keyword>
<dbReference type="AlphaFoldDB" id="A0A2T2P2I2"/>
<dbReference type="GO" id="GO:0005506">
    <property type="term" value="F:iron ion binding"/>
    <property type="evidence" value="ECO:0007669"/>
    <property type="project" value="InterPro"/>
</dbReference>
<evidence type="ECO:0000256" key="9">
    <source>
        <dbReference type="PIRSR" id="PIRSR602403-1"/>
    </source>
</evidence>